<evidence type="ECO:0000313" key="3">
    <source>
        <dbReference type="EMBL" id="KDB53854.1"/>
    </source>
</evidence>
<dbReference type="InterPro" id="IPR005770">
    <property type="entry name" value="PhnD"/>
</dbReference>
<keyword evidence="4" id="KW-1185">Reference proteome</keyword>
<dbReference type="Pfam" id="PF12974">
    <property type="entry name" value="Phosphonate-bd"/>
    <property type="match status" value="1"/>
</dbReference>
<sequence>MNPFLLRWGAGLLLAGLTGVAAAQSVLRISAVPDGRTPEQQAEQFEPLGDYLSKRLKTRAQWVPFKTEAQLSAALLARKVDLAWIPAGTLVMLQAQAPSQVLPLVQRDEDARSRSVIVVRADSALRKPQDLKGRTLGFGPVSSAAAHLMPRAALLAARIDPARDLKVSHAQNEEAVLQALQSGQVDAAAFAQATWEGWGAASRIDARQWRVLMSTEPRADRSLSVRGDFGEGHRNAIAAAFLALEAVPGGKDILRSHGTRRFVLAPPEAFDPVRDAARQAGLIR</sequence>
<protein>
    <recommendedName>
        <fullName evidence="5">Phosphate/phosphite/phosphonate ABC transporter substrate-binding protein</fullName>
    </recommendedName>
</protein>
<evidence type="ECO:0008006" key="5">
    <source>
        <dbReference type="Google" id="ProtNLM"/>
    </source>
</evidence>
<dbReference type="STRING" id="34103.SAMN05421778_11241"/>
<dbReference type="GO" id="GO:0043190">
    <property type="term" value="C:ATP-binding cassette (ABC) transporter complex"/>
    <property type="evidence" value="ECO:0007669"/>
    <property type="project" value="InterPro"/>
</dbReference>
<keyword evidence="2" id="KW-0732">Signal</keyword>
<evidence type="ECO:0000313" key="4">
    <source>
        <dbReference type="Proteomes" id="UP000026714"/>
    </source>
</evidence>
<proteinExistence type="inferred from homology"/>
<dbReference type="PANTHER" id="PTHR35841">
    <property type="entry name" value="PHOSPHONATES-BINDING PERIPLASMIC PROTEIN"/>
    <property type="match status" value="1"/>
</dbReference>
<comment type="caution">
    <text evidence="3">The sequence shown here is derived from an EMBL/GenBank/DDBJ whole genome shotgun (WGS) entry which is preliminary data.</text>
</comment>
<organism evidence="3 4">
    <name type="scientific">Sphaerotilus natans subsp. natans DSM 6575</name>
    <dbReference type="NCBI Taxonomy" id="1286631"/>
    <lineage>
        <taxon>Bacteria</taxon>
        <taxon>Pseudomonadati</taxon>
        <taxon>Pseudomonadota</taxon>
        <taxon>Betaproteobacteria</taxon>
        <taxon>Burkholderiales</taxon>
        <taxon>Sphaerotilaceae</taxon>
        <taxon>Sphaerotilus</taxon>
    </lineage>
</organism>
<dbReference type="Gene3D" id="3.40.190.10">
    <property type="entry name" value="Periplasmic binding protein-like II"/>
    <property type="match status" value="2"/>
</dbReference>
<reference evidence="3 4" key="1">
    <citation type="journal article" date="2014" name="FEMS Microbiol. Ecol.">
        <title>Sphaerotilus natans encrusted with nanoball-shaped Fe(III) oxide minerals formed by nitrate-reducing mixotrophic Fe(II) oxidation.</title>
        <authorList>
            <person name="Park S."/>
            <person name="Kim D.H."/>
            <person name="Lee J.H."/>
            <person name="Hur H.G."/>
        </authorList>
    </citation>
    <scope>NUCLEOTIDE SEQUENCE [LARGE SCALE GENOMIC DNA]</scope>
    <source>
        <strain evidence="3 4">DSM 6575</strain>
    </source>
</reference>
<evidence type="ECO:0000256" key="1">
    <source>
        <dbReference type="ARBA" id="ARBA00007162"/>
    </source>
</evidence>
<dbReference type="EMBL" id="AZRA01000012">
    <property type="protein sequence ID" value="KDB53854.1"/>
    <property type="molecule type" value="Genomic_DNA"/>
</dbReference>
<dbReference type="Proteomes" id="UP000026714">
    <property type="component" value="Unassembled WGS sequence"/>
</dbReference>
<dbReference type="PANTHER" id="PTHR35841:SF1">
    <property type="entry name" value="PHOSPHONATES-BINDING PERIPLASMIC PROTEIN"/>
    <property type="match status" value="1"/>
</dbReference>
<dbReference type="eggNOG" id="COG3221">
    <property type="taxonomic scope" value="Bacteria"/>
</dbReference>
<gene>
    <name evidence="3" type="ORF">X805_05600</name>
</gene>
<comment type="similarity">
    <text evidence="1">Belongs to the phosphate/phosphite/phosphonate binding protein family.</text>
</comment>
<dbReference type="GO" id="GO:0055085">
    <property type="term" value="P:transmembrane transport"/>
    <property type="evidence" value="ECO:0007669"/>
    <property type="project" value="InterPro"/>
</dbReference>
<dbReference type="NCBIfam" id="TIGR01098">
    <property type="entry name" value="3A0109s03R"/>
    <property type="match status" value="1"/>
</dbReference>
<dbReference type="SUPFAM" id="SSF53850">
    <property type="entry name" value="Periplasmic binding protein-like II"/>
    <property type="match status" value="1"/>
</dbReference>
<dbReference type="RefSeq" id="WP_037477973.1">
    <property type="nucleotide sequence ID" value="NZ_AZRA01000012.1"/>
</dbReference>
<evidence type="ECO:0000256" key="2">
    <source>
        <dbReference type="ARBA" id="ARBA00022729"/>
    </source>
</evidence>
<name>A0A059KRI3_9BURK</name>
<accession>A0A059KRI3</accession>
<dbReference type="AlphaFoldDB" id="A0A059KRI3"/>